<dbReference type="Pfam" id="PF16320">
    <property type="entry name" value="Ribosomal_L12_N"/>
    <property type="match status" value="1"/>
</dbReference>
<feature type="domain" description="Large ribosomal subunit protein bL12 oligomerization" evidence="6">
    <location>
        <begin position="6"/>
        <end position="50"/>
    </location>
</feature>
<gene>
    <name evidence="4" type="primary">rplL</name>
    <name evidence="7" type="ORF">A3A70_00845</name>
</gene>
<comment type="similarity">
    <text evidence="1 4">Belongs to the bacterial ribosomal protein bL12 family.</text>
</comment>
<keyword evidence="2 4" id="KW-0689">Ribosomal protein</keyword>
<feature type="domain" description="Large ribosomal subunit protein bL12 C-terminal" evidence="5">
    <location>
        <begin position="61"/>
        <end position="128"/>
    </location>
</feature>
<dbReference type="GO" id="GO:0003729">
    <property type="term" value="F:mRNA binding"/>
    <property type="evidence" value="ECO:0007669"/>
    <property type="project" value="TreeGrafter"/>
</dbReference>
<evidence type="ECO:0000259" key="5">
    <source>
        <dbReference type="Pfam" id="PF00542"/>
    </source>
</evidence>
<accession>A0A1F4VPV1</accession>
<dbReference type="SUPFAM" id="SSF48300">
    <property type="entry name" value="Ribosomal protein L7/12, oligomerisation (N-terminal) domain"/>
    <property type="match status" value="1"/>
</dbReference>
<dbReference type="InterPro" id="IPR014719">
    <property type="entry name" value="Ribosomal_bL12_C/ClpS-like"/>
</dbReference>
<dbReference type="PANTHER" id="PTHR45987">
    <property type="entry name" value="39S RIBOSOMAL PROTEIN L12"/>
    <property type="match status" value="1"/>
</dbReference>
<reference evidence="7 8" key="1">
    <citation type="journal article" date="2016" name="Nat. Commun.">
        <title>Thousands of microbial genomes shed light on interconnected biogeochemical processes in an aquifer system.</title>
        <authorList>
            <person name="Anantharaman K."/>
            <person name="Brown C.T."/>
            <person name="Hug L.A."/>
            <person name="Sharon I."/>
            <person name="Castelle C.J."/>
            <person name="Probst A.J."/>
            <person name="Thomas B.C."/>
            <person name="Singh A."/>
            <person name="Wilkins M.J."/>
            <person name="Karaoz U."/>
            <person name="Brodie E.L."/>
            <person name="Williams K.H."/>
            <person name="Hubbard S.S."/>
            <person name="Banfield J.F."/>
        </authorList>
    </citation>
    <scope>NUCLEOTIDE SEQUENCE [LARGE SCALE GENOMIC DNA]</scope>
</reference>
<comment type="function">
    <text evidence="4">Forms part of the ribosomal stalk which helps the ribosome interact with GTP-bound translation factors. Is thus essential for accurate translation.</text>
</comment>
<dbReference type="HAMAP" id="MF_00368">
    <property type="entry name" value="Ribosomal_bL12"/>
    <property type="match status" value="1"/>
</dbReference>
<protein>
    <recommendedName>
        <fullName evidence="4">Large ribosomal subunit protein bL12</fullName>
    </recommendedName>
</protein>
<sequence length="128" mass="13466">MGKDSQKILDLISNLSVLELSKLIKAFETKFGVSAQATVATATVSTGPAEDAEPAEEKTSFDVILTAMGDNKLAVIKAVREINQNLGLKEAKDLVESAPKPVLEGAKKEAADEAKAKLETAGAKVDLK</sequence>
<evidence type="ECO:0000313" key="8">
    <source>
        <dbReference type="Proteomes" id="UP000178964"/>
    </source>
</evidence>
<comment type="subunit">
    <text evidence="4">Homodimer. Part of the ribosomal stalk of the 50S ribosomal subunit. Forms a multimeric L10(L12)X complex, where L10 forms an elongated spine to which 2 to 4 L12 dimers bind in a sequential fashion. Binds GTP-bound translation factors.</text>
</comment>
<dbReference type="InterPro" id="IPR008932">
    <property type="entry name" value="Ribosomal_bL12_oligo"/>
</dbReference>
<dbReference type="AlphaFoldDB" id="A0A1F4VPV1"/>
<dbReference type="InterPro" id="IPR000206">
    <property type="entry name" value="Ribosomal_bL12"/>
</dbReference>
<dbReference type="Proteomes" id="UP000178964">
    <property type="component" value="Unassembled WGS sequence"/>
</dbReference>
<evidence type="ECO:0000259" key="6">
    <source>
        <dbReference type="Pfam" id="PF16320"/>
    </source>
</evidence>
<name>A0A1F4VPV1_UNCKA</name>
<dbReference type="FunFam" id="3.30.1390.10:FF:000001">
    <property type="entry name" value="50S ribosomal protein L7/L12"/>
    <property type="match status" value="1"/>
</dbReference>
<dbReference type="Gene3D" id="3.30.1390.10">
    <property type="match status" value="1"/>
</dbReference>
<comment type="caution">
    <text evidence="7">The sequence shown here is derived from an EMBL/GenBank/DDBJ whole genome shotgun (WGS) entry which is preliminary data.</text>
</comment>
<dbReference type="NCBIfam" id="TIGR00855">
    <property type="entry name" value="L12"/>
    <property type="match status" value="1"/>
</dbReference>
<dbReference type="CDD" id="cd00387">
    <property type="entry name" value="Ribosomal_L7_L12"/>
    <property type="match status" value="1"/>
</dbReference>
<evidence type="ECO:0000256" key="2">
    <source>
        <dbReference type="ARBA" id="ARBA00022980"/>
    </source>
</evidence>
<evidence type="ECO:0000256" key="4">
    <source>
        <dbReference type="HAMAP-Rule" id="MF_00368"/>
    </source>
</evidence>
<dbReference type="SUPFAM" id="SSF54736">
    <property type="entry name" value="ClpS-like"/>
    <property type="match status" value="1"/>
</dbReference>
<dbReference type="STRING" id="1802627.A3A70_00845"/>
<dbReference type="GO" id="GO:0022625">
    <property type="term" value="C:cytosolic large ribosomal subunit"/>
    <property type="evidence" value="ECO:0007669"/>
    <property type="project" value="TreeGrafter"/>
</dbReference>
<dbReference type="GO" id="GO:0003735">
    <property type="term" value="F:structural constituent of ribosome"/>
    <property type="evidence" value="ECO:0007669"/>
    <property type="project" value="InterPro"/>
</dbReference>
<proteinExistence type="inferred from homology"/>
<keyword evidence="3 4" id="KW-0687">Ribonucleoprotein</keyword>
<organism evidence="7 8">
    <name type="scientific">candidate division WWE3 bacterium RIFCSPLOWO2_01_FULL_42_11</name>
    <dbReference type="NCBI Taxonomy" id="1802627"/>
    <lineage>
        <taxon>Bacteria</taxon>
        <taxon>Katanobacteria</taxon>
    </lineage>
</organism>
<dbReference type="Gene3D" id="1.20.5.710">
    <property type="entry name" value="Single helix bin"/>
    <property type="match status" value="1"/>
</dbReference>
<dbReference type="EMBL" id="MEVK01000020">
    <property type="protein sequence ID" value="OGC59242.1"/>
    <property type="molecule type" value="Genomic_DNA"/>
</dbReference>
<dbReference type="InterPro" id="IPR036235">
    <property type="entry name" value="Ribosomal_bL12_oligo_N_sf"/>
</dbReference>
<dbReference type="GO" id="GO:0006412">
    <property type="term" value="P:translation"/>
    <property type="evidence" value="ECO:0007669"/>
    <property type="project" value="UniProtKB-UniRule"/>
</dbReference>
<evidence type="ECO:0000313" key="7">
    <source>
        <dbReference type="EMBL" id="OGC59242.1"/>
    </source>
</evidence>
<dbReference type="Pfam" id="PF00542">
    <property type="entry name" value="Ribosomal_L12"/>
    <property type="match status" value="1"/>
</dbReference>
<evidence type="ECO:0000256" key="3">
    <source>
        <dbReference type="ARBA" id="ARBA00023274"/>
    </source>
</evidence>
<evidence type="ECO:0000256" key="1">
    <source>
        <dbReference type="ARBA" id="ARBA00007197"/>
    </source>
</evidence>
<dbReference type="InterPro" id="IPR013823">
    <property type="entry name" value="Ribosomal_bL12_C"/>
</dbReference>
<dbReference type="PANTHER" id="PTHR45987:SF4">
    <property type="entry name" value="LARGE RIBOSOMAL SUBUNIT PROTEIN BL12M"/>
    <property type="match status" value="1"/>
</dbReference>